<protein>
    <submittedName>
        <fullName evidence="3">Uncharacterized protein</fullName>
    </submittedName>
</protein>
<feature type="transmembrane region" description="Helical" evidence="2">
    <location>
        <begin position="99"/>
        <end position="120"/>
    </location>
</feature>
<dbReference type="Proteomes" id="UP000308199">
    <property type="component" value="Unassembled WGS sequence"/>
</dbReference>
<evidence type="ECO:0000256" key="1">
    <source>
        <dbReference type="SAM" id="MobiDB-lite"/>
    </source>
</evidence>
<keyword evidence="2" id="KW-1133">Transmembrane helix</keyword>
<proteinExistence type="predicted"/>
<feature type="transmembrane region" description="Helical" evidence="2">
    <location>
        <begin position="24"/>
        <end position="47"/>
    </location>
</feature>
<organism evidence="3 4">
    <name type="scientific">Phellinidium pouzarii</name>
    <dbReference type="NCBI Taxonomy" id="167371"/>
    <lineage>
        <taxon>Eukaryota</taxon>
        <taxon>Fungi</taxon>
        <taxon>Dikarya</taxon>
        <taxon>Basidiomycota</taxon>
        <taxon>Agaricomycotina</taxon>
        <taxon>Agaricomycetes</taxon>
        <taxon>Hymenochaetales</taxon>
        <taxon>Hymenochaetaceae</taxon>
        <taxon>Phellinidium</taxon>
    </lineage>
</organism>
<feature type="transmembrane region" description="Helical" evidence="2">
    <location>
        <begin position="282"/>
        <end position="304"/>
    </location>
</feature>
<sequence length="377" mass="42178">MLKLTVVAQLDTASVYDLHNLVPVWLTLHITGGQVGLPLAVFMFFFAPRSAGKPRYLTLINFCVTWIIYSIVYCLLLYSGQTNASLQTPTKLCLAQASLIHGAPPMAVIAGFEMVLQLWFEQRGIHKTDLPIFKNIPGRWLDVLILSQPYVAFIGFSGLTMGQGLHDKSMILSLNKVYCTTQDYRFSLIVPIFCGIIMAGIIFIEGMICYKWCKTRNEVNALFAHYQSSYIIAAAKEYQCRRLSYSILLRVGLFTLYCIATLSACIVFVTQIASSFPYMVEASLPVAAFLLFGTQKDILLWFCCKRRRKLSVSSDNEKAIPSARSRSRLMSIDSILAPSTMISSTLVMSDLSREGTRTGDTDDAMSLDEKVQHDEIV</sequence>
<keyword evidence="4" id="KW-1185">Reference proteome</keyword>
<reference evidence="3 4" key="1">
    <citation type="submission" date="2019-02" db="EMBL/GenBank/DDBJ databases">
        <title>Genome sequencing of the rare red list fungi Phellinidium pouzarii.</title>
        <authorList>
            <person name="Buettner E."/>
            <person name="Kellner H."/>
        </authorList>
    </citation>
    <scope>NUCLEOTIDE SEQUENCE [LARGE SCALE GENOMIC DNA]</scope>
    <source>
        <strain evidence="3 4">DSM 108285</strain>
    </source>
</reference>
<gene>
    <name evidence="3" type="ORF">EW145_g1255</name>
</gene>
<evidence type="ECO:0000313" key="3">
    <source>
        <dbReference type="EMBL" id="THH10550.1"/>
    </source>
</evidence>
<dbReference type="OrthoDB" id="3046318at2759"/>
<name>A0A4S4LKR3_9AGAM</name>
<keyword evidence="2" id="KW-0812">Transmembrane</keyword>
<dbReference type="AlphaFoldDB" id="A0A4S4LKR3"/>
<accession>A0A4S4LKR3</accession>
<keyword evidence="2" id="KW-0472">Membrane</keyword>
<evidence type="ECO:0000256" key="2">
    <source>
        <dbReference type="SAM" id="Phobius"/>
    </source>
</evidence>
<feature type="compositionally biased region" description="Basic and acidic residues" evidence="1">
    <location>
        <begin position="367"/>
        <end position="377"/>
    </location>
</feature>
<dbReference type="EMBL" id="SGPK01000033">
    <property type="protein sequence ID" value="THH10550.1"/>
    <property type="molecule type" value="Genomic_DNA"/>
</dbReference>
<feature type="transmembrane region" description="Helical" evidence="2">
    <location>
        <begin position="140"/>
        <end position="164"/>
    </location>
</feature>
<evidence type="ECO:0000313" key="4">
    <source>
        <dbReference type="Proteomes" id="UP000308199"/>
    </source>
</evidence>
<feature type="transmembrane region" description="Helical" evidence="2">
    <location>
        <begin position="247"/>
        <end position="270"/>
    </location>
</feature>
<feature type="transmembrane region" description="Helical" evidence="2">
    <location>
        <begin position="59"/>
        <end position="79"/>
    </location>
</feature>
<feature type="transmembrane region" description="Helical" evidence="2">
    <location>
        <begin position="184"/>
        <end position="204"/>
    </location>
</feature>
<feature type="region of interest" description="Disordered" evidence="1">
    <location>
        <begin position="353"/>
        <end position="377"/>
    </location>
</feature>
<comment type="caution">
    <text evidence="3">The sequence shown here is derived from an EMBL/GenBank/DDBJ whole genome shotgun (WGS) entry which is preliminary data.</text>
</comment>